<dbReference type="GO" id="GO:0005737">
    <property type="term" value="C:cytoplasm"/>
    <property type="evidence" value="ECO:0007669"/>
    <property type="project" value="TreeGrafter"/>
</dbReference>
<evidence type="ECO:0000256" key="1">
    <source>
        <dbReference type="ARBA" id="ARBA00022801"/>
    </source>
</evidence>
<keyword evidence="5" id="KW-0460">Magnesium</keyword>
<evidence type="ECO:0000256" key="5">
    <source>
        <dbReference type="PIRSR" id="PIRSR000915-3"/>
    </source>
</evidence>
<dbReference type="InterPro" id="IPR023214">
    <property type="entry name" value="HAD_sf"/>
</dbReference>
<dbReference type="NCBIfam" id="TIGR01452">
    <property type="entry name" value="PGP_euk"/>
    <property type="match status" value="1"/>
</dbReference>
<feature type="binding site" evidence="5">
    <location>
        <position position="247"/>
    </location>
    <ligand>
        <name>Mg(2+)</name>
        <dbReference type="ChEBI" id="CHEBI:18420"/>
    </ligand>
</feature>
<dbReference type="InterPro" id="IPR006357">
    <property type="entry name" value="HAD-SF_hydro_IIA"/>
</dbReference>
<dbReference type="SUPFAM" id="SSF56784">
    <property type="entry name" value="HAD-like"/>
    <property type="match status" value="1"/>
</dbReference>
<comment type="similarity">
    <text evidence="2">Belongs to the HAD-like hydrolase superfamily.</text>
</comment>
<comment type="cofactor">
    <cofactor evidence="5">
        <name>Mg(2+)</name>
        <dbReference type="ChEBI" id="CHEBI:18420"/>
    </cofactor>
    <text evidence="5">Divalent metal ions. Mg(2+) is the most effective.</text>
</comment>
<dbReference type="InterPro" id="IPR036412">
    <property type="entry name" value="HAD-like_sf"/>
</dbReference>
<dbReference type="PANTHER" id="PTHR19288">
    <property type="entry name" value="4-NITROPHENYLPHOSPHATASE-RELATED"/>
    <property type="match status" value="1"/>
</dbReference>
<evidence type="ECO:0000256" key="2">
    <source>
        <dbReference type="PIRNR" id="PIRNR000915"/>
    </source>
</evidence>
<proteinExistence type="inferred from homology"/>
<dbReference type="GO" id="GO:0016791">
    <property type="term" value="F:phosphatase activity"/>
    <property type="evidence" value="ECO:0007669"/>
    <property type="project" value="InterPro"/>
</dbReference>
<dbReference type="Pfam" id="PF13242">
    <property type="entry name" value="Hydrolase_like"/>
    <property type="match status" value="1"/>
</dbReference>
<organism evidence="6">
    <name type="scientific">Xenopsylla cheopis</name>
    <name type="common">Oriental rat flea</name>
    <name type="synonym">Pulex cheopis</name>
    <dbReference type="NCBI Taxonomy" id="163159"/>
    <lineage>
        <taxon>Eukaryota</taxon>
        <taxon>Metazoa</taxon>
        <taxon>Ecdysozoa</taxon>
        <taxon>Arthropoda</taxon>
        <taxon>Hexapoda</taxon>
        <taxon>Insecta</taxon>
        <taxon>Pterygota</taxon>
        <taxon>Neoptera</taxon>
        <taxon>Endopterygota</taxon>
        <taxon>Siphonaptera</taxon>
        <taxon>Pulicidae</taxon>
        <taxon>Xenopsyllinae</taxon>
        <taxon>Xenopsylla</taxon>
    </lineage>
</organism>
<evidence type="ECO:0000256" key="3">
    <source>
        <dbReference type="PIRSR" id="PIRSR000915-1"/>
    </source>
</evidence>
<dbReference type="Gene3D" id="3.40.50.1000">
    <property type="entry name" value="HAD superfamily/HAD-like"/>
    <property type="match status" value="2"/>
</dbReference>
<dbReference type="PANTHER" id="PTHR19288:SF93">
    <property type="entry name" value="FI11325P-RELATED"/>
    <property type="match status" value="1"/>
</dbReference>
<feature type="binding site" evidence="5">
    <location>
        <position position="32"/>
    </location>
    <ligand>
        <name>Mg(2+)</name>
        <dbReference type="ChEBI" id="CHEBI:18420"/>
    </ligand>
</feature>
<dbReference type="Pfam" id="PF13344">
    <property type="entry name" value="Hydrolase_6"/>
    <property type="match status" value="1"/>
</dbReference>
<keyword evidence="5" id="KW-0479">Metal-binding</keyword>
<reference evidence="6" key="1">
    <citation type="submission" date="2020-03" db="EMBL/GenBank/DDBJ databases">
        <title>Transcriptomic Profiling of the Digestive Tract of the Rat Flea, Xenopsylla cheopis, Following Blood Feeding and Infection with Yersinia pestis.</title>
        <authorList>
            <person name="Bland D.M."/>
            <person name="Martens C.A."/>
            <person name="Virtaneva K."/>
            <person name="Kanakabandi K."/>
            <person name="Long D."/>
            <person name="Rosenke R."/>
            <person name="Saturday G.A."/>
            <person name="Hoyt F.H."/>
            <person name="Bruno D.P."/>
            <person name="Ribeiro J.M.C."/>
            <person name="Hinnebusch J."/>
        </authorList>
    </citation>
    <scope>NUCLEOTIDE SEQUENCE</scope>
</reference>
<dbReference type="NCBIfam" id="TIGR01460">
    <property type="entry name" value="HAD-SF-IIA"/>
    <property type="match status" value="1"/>
</dbReference>
<name>A0A6M2DLX8_XENCH</name>
<dbReference type="InterPro" id="IPR006349">
    <property type="entry name" value="PGP_euk"/>
</dbReference>
<dbReference type="GO" id="GO:0046872">
    <property type="term" value="F:metal ion binding"/>
    <property type="evidence" value="ECO:0007669"/>
    <property type="project" value="UniProtKB-KW"/>
</dbReference>
<feature type="binding site" evidence="5">
    <location>
        <position position="30"/>
    </location>
    <ligand>
        <name>Mg(2+)</name>
        <dbReference type="ChEBI" id="CHEBI:18420"/>
    </ligand>
</feature>
<feature type="active site" description="Proton donor" evidence="3">
    <location>
        <position position="32"/>
    </location>
</feature>
<dbReference type="EMBL" id="GIIL01003320">
    <property type="protein sequence ID" value="NOV47046.1"/>
    <property type="molecule type" value="Transcribed_RNA"/>
</dbReference>
<feature type="active site" description="Nucleophile" evidence="3">
    <location>
        <position position="30"/>
    </location>
</feature>
<evidence type="ECO:0000313" key="6">
    <source>
        <dbReference type="EMBL" id="NOV47046.1"/>
    </source>
</evidence>
<protein>
    <submittedName>
        <fullName evidence="6">Putative phosphoglycolate/pyridoxal phosphate phosphatase family</fullName>
    </submittedName>
</protein>
<sequence>MYRSSATYLKSLSKAKFKEFLDSFDTVLTDCDGVLWIDQDALPGSPQVMNKFRELGKQIYYVTNNSTKIREDFLNKANNLGFKATKDEIQCTSFLAADYLKNLGFKKKVYLIASEGLAKEMELAGIDHLPIGKDEMNTDLGTYLSTLRQDPNVGAVVIGFDEHFNYCKMIKAANYLNNPECLFIATNTDERYPSKTDIVLPGSGSIVRAVETCAERQAVILGKPSSYIAESLIKRGLNPARTLMIGDRCNTDILLGTRNGFQTLLVLSGITKLNEVEAWKVSNKPEELELVPDLYVDKLGDLIEYFDAC</sequence>
<dbReference type="AlphaFoldDB" id="A0A6M2DLX8"/>
<evidence type="ECO:0000256" key="4">
    <source>
        <dbReference type="PIRSR" id="PIRSR000915-2"/>
    </source>
</evidence>
<feature type="binding site" evidence="4">
    <location>
        <position position="223"/>
    </location>
    <ligand>
        <name>substrate</name>
    </ligand>
</feature>
<accession>A0A6M2DLX8</accession>
<keyword evidence="1 2" id="KW-0378">Hydrolase</keyword>
<dbReference type="PIRSF" id="PIRSF000915">
    <property type="entry name" value="PGP-type_phosphatase"/>
    <property type="match status" value="1"/>
</dbReference>